<dbReference type="Proteomes" id="UP001589838">
    <property type="component" value="Unassembled WGS sequence"/>
</dbReference>
<accession>A0ABV6KK70</accession>
<sequence length="81" mass="9214">MGMCPICNGMVTLEVTCHVCQQNLIDYGRIMDYYEKYDAYLPIDLTKMSNGITSDLKDEKCPHFLTCDQCGSSSVYLVEEQ</sequence>
<dbReference type="RefSeq" id="WP_335961402.1">
    <property type="nucleotide sequence ID" value="NZ_JAXBLX010000017.1"/>
</dbReference>
<comment type="caution">
    <text evidence="1">The sequence shown here is derived from an EMBL/GenBank/DDBJ whole genome shotgun (WGS) entry which is preliminary data.</text>
</comment>
<dbReference type="EMBL" id="JBHLUX010000095">
    <property type="protein sequence ID" value="MFC0473719.1"/>
    <property type="molecule type" value="Genomic_DNA"/>
</dbReference>
<name>A0ABV6KK70_9BACI</name>
<gene>
    <name evidence="1" type="ORF">ACFFHM_25205</name>
</gene>
<evidence type="ECO:0000313" key="2">
    <source>
        <dbReference type="Proteomes" id="UP001589838"/>
    </source>
</evidence>
<reference evidence="1 2" key="1">
    <citation type="submission" date="2024-09" db="EMBL/GenBank/DDBJ databases">
        <authorList>
            <person name="Sun Q."/>
            <person name="Mori K."/>
        </authorList>
    </citation>
    <scope>NUCLEOTIDE SEQUENCE [LARGE SCALE GENOMIC DNA]</scope>
    <source>
        <strain evidence="1 2">NCAIM B.02610</strain>
    </source>
</reference>
<proteinExistence type="predicted"/>
<evidence type="ECO:0000313" key="1">
    <source>
        <dbReference type="EMBL" id="MFC0473719.1"/>
    </source>
</evidence>
<organism evidence="1 2">
    <name type="scientific">Halalkalibacter kiskunsagensis</name>
    <dbReference type="NCBI Taxonomy" id="1548599"/>
    <lineage>
        <taxon>Bacteria</taxon>
        <taxon>Bacillati</taxon>
        <taxon>Bacillota</taxon>
        <taxon>Bacilli</taxon>
        <taxon>Bacillales</taxon>
        <taxon>Bacillaceae</taxon>
        <taxon>Halalkalibacter</taxon>
    </lineage>
</organism>
<protein>
    <submittedName>
        <fullName evidence="1">Uncharacterized protein</fullName>
    </submittedName>
</protein>
<keyword evidence="2" id="KW-1185">Reference proteome</keyword>